<name>B8KV62_9GAMM</name>
<keyword evidence="2" id="KW-1185">Reference proteome</keyword>
<sequence length="128" mass="13174">MIRGCEDYAQEHALAPLAMAVYDRAGNPILFVIQDNAMQAVSAFAMAKARTAAITGLATGALGDLDYENHERPMGIANMPGLTVAQGGLPISTENGEHIGGIGVSGASSTEDEACSRAAIDAVKSLLK</sequence>
<dbReference type="PANTHER" id="PTHR34309:SF1">
    <property type="entry name" value="PROTEIN GLCG"/>
    <property type="match status" value="1"/>
</dbReference>
<dbReference type="Proteomes" id="UP000004699">
    <property type="component" value="Unassembled WGS sequence"/>
</dbReference>
<evidence type="ECO:0000313" key="2">
    <source>
        <dbReference type="Proteomes" id="UP000004699"/>
    </source>
</evidence>
<dbReference type="Pfam" id="PF03928">
    <property type="entry name" value="HbpS-like"/>
    <property type="match status" value="1"/>
</dbReference>
<dbReference type="SUPFAM" id="SSF143744">
    <property type="entry name" value="GlcG-like"/>
    <property type="match status" value="1"/>
</dbReference>
<dbReference type="InterPro" id="IPR038084">
    <property type="entry name" value="PduO/GlcC-like_sf"/>
</dbReference>
<dbReference type="AlphaFoldDB" id="B8KV62"/>
<dbReference type="HOGENOM" id="CLU_103773_2_1_6"/>
<proteinExistence type="predicted"/>
<dbReference type="EMBL" id="DS999411">
    <property type="protein sequence ID" value="EED35499.1"/>
    <property type="molecule type" value="Genomic_DNA"/>
</dbReference>
<protein>
    <submittedName>
        <fullName evidence="1">Conserved domain protein</fullName>
    </submittedName>
</protein>
<organism evidence="1 2">
    <name type="scientific">Luminiphilus syltensis NOR5-1B</name>
    <dbReference type="NCBI Taxonomy" id="565045"/>
    <lineage>
        <taxon>Bacteria</taxon>
        <taxon>Pseudomonadati</taxon>
        <taxon>Pseudomonadota</taxon>
        <taxon>Gammaproteobacteria</taxon>
        <taxon>Cellvibrionales</taxon>
        <taxon>Halieaceae</taxon>
        <taxon>Luminiphilus</taxon>
    </lineage>
</organism>
<dbReference type="Gene3D" id="3.30.450.150">
    <property type="entry name" value="Haem-degrading domain"/>
    <property type="match status" value="1"/>
</dbReference>
<accession>B8KV62</accession>
<dbReference type="InterPro" id="IPR052517">
    <property type="entry name" value="GlcG_carb_metab_protein"/>
</dbReference>
<dbReference type="PANTHER" id="PTHR34309">
    <property type="entry name" value="SLR1406 PROTEIN"/>
    <property type="match status" value="1"/>
</dbReference>
<gene>
    <name evidence="1" type="ORF">NOR51B_1445</name>
</gene>
<dbReference type="eggNOG" id="COG3193">
    <property type="taxonomic scope" value="Bacteria"/>
</dbReference>
<dbReference type="STRING" id="565045.NOR51B_1445"/>
<dbReference type="OrthoDB" id="9815788at2"/>
<dbReference type="InterPro" id="IPR005624">
    <property type="entry name" value="PduO/GlcC-like"/>
</dbReference>
<reference evidence="2" key="1">
    <citation type="journal article" date="2013" name="BMC Microbiol.">
        <title>Taxonomy and evolution of bacteriochlorophyll a-containing members of the OM60/NOR5 clade of marine gammaproteobacteria: description of Luminiphilus syltensis gen. nov., sp. nov., reclassification of Haliea rubra as Pseudohaliea rubra gen. nov., comb. nov., and emendation of Chromatocurvus halotolerans.</title>
        <authorList>
            <person name="Spring S."/>
            <person name="Riedel T."/>
            <person name="Sproer C."/>
            <person name="Yan S."/>
            <person name="Harder J."/>
            <person name="Fuchs B.M."/>
        </authorList>
    </citation>
    <scope>NUCLEOTIDE SEQUENCE [LARGE SCALE GENOMIC DNA]</scope>
    <source>
        <strain evidence="2">NOR51-B</strain>
    </source>
</reference>
<evidence type="ECO:0000313" key="1">
    <source>
        <dbReference type="EMBL" id="EED35499.1"/>
    </source>
</evidence>